<dbReference type="EMBL" id="JASSZA010000019">
    <property type="protein sequence ID" value="KAK2089260.1"/>
    <property type="molecule type" value="Genomic_DNA"/>
</dbReference>
<gene>
    <name evidence="2" type="ORF">P7K49_035167</name>
</gene>
<sequence>MKAKIILGAGSAARADMGYDSYQHCLYDCDCRRISAAAQRPARPSGRNTNWCHRSPRGRPGAWVLAQGTRPPALGPPDLARRNPGATRKWLLGPRTAGESGARRGNLPKASTAPDRTPGFEACNPAAAAPRREQTLWIPA</sequence>
<proteinExistence type="predicted"/>
<feature type="region of interest" description="Disordered" evidence="1">
    <location>
        <begin position="38"/>
        <end position="121"/>
    </location>
</feature>
<organism evidence="2 3">
    <name type="scientific">Saguinus oedipus</name>
    <name type="common">Cotton-top tamarin</name>
    <name type="synonym">Oedipomidas oedipus</name>
    <dbReference type="NCBI Taxonomy" id="9490"/>
    <lineage>
        <taxon>Eukaryota</taxon>
        <taxon>Metazoa</taxon>
        <taxon>Chordata</taxon>
        <taxon>Craniata</taxon>
        <taxon>Vertebrata</taxon>
        <taxon>Euteleostomi</taxon>
        <taxon>Mammalia</taxon>
        <taxon>Eutheria</taxon>
        <taxon>Euarchontoglires</taxon>
        <taxon>Primates</taxon>
        <taxon>Haplorrhini</taxon>
        <taxon>Platyrrhini</taxon>
        <taxon>Cebidae</taxon>
        <taxon>Callitrichinae</taxon>
        <taxon>Saguinus</taxon>
    </lineage>
</organism>
<evidence type="ECO:0000313" key="3">
    <source>
        <dbReference type="Proteomes" id="UP001266305"/>
    </source>
</evidence>
<comment type="caution">
    <text evidence="2">The sequence shown here is derived from an EMBL/GenBank/DDBJ whole genome shotgun (WGS) entry which is preliminary data.</text>
</comment>
<accession>A0ABQ9TXP4</accession>
<evidence type="ECO:0000313" key="2">
    <source>
        <dbReference type="EMBL" id="KAK2089260.1"/>
    </source>
</evidence>
<protein>
    <submittedName>
        <fullName evidence="2">Uncharacterized protein</fullName>
    </submittedName>
</protein>
<reference evidence="2 3" key="1">
    <citation type="submission" date="2023-05" db="EMBL/GenBank/DDBJ databases">
        <title>B98-5 Cell Line De Novo Hybrid Assembly: An Optical Mapping Approach.</title>
        <authorList>
            <person name="Kananen K."/>
            <person name="Auerbach J.A."/>
            <person name="Kautto E."/>
            <person name="Blachly J.S."/>
        </authorList>
    </citation>
    <scope>NUCLEOTIDE SEQUENCE [LARGE SCALE GENOMIC DNA]</scope>
    <source>
        <strain evidence="2">B95-8</strain>
        <tissue evidence="2">Cell line</tissue>
    </source>
</reference>
<keyword evidence="3" id="KW-1185">Reference proteome</keyword>
<dbReference type="Proteomes" id="UP001266305">
    <property type="component" value="Unassembled WGS sequence"/>
</dbReference>
<evidence type="ECO:0000256" key="1">
    <source>
        <dbReference type="SAM" id="MobiDB-lite"/>
    </source>
</evidence>
<name>A0ABQ9TXP4_SAGOE</name>